<evidence type="ECO:0000313" key="2">
    <source>
        <dbReference type="Proteomes" id="UP001172101"/>
    </source>
</evidence>
<dbReference type="Proteomes" id="UP001172101">
    <property type="component" value="Unassembled WGS sequence"/>
</dbReference>
<proteinExistence type="predicted"/>
<evidence type="ECO:0000313" key="1">
    <source>
        <dbReference type="EMBL" id="KAK0717406.1"/>
    </source>
</evidence>
<name>A0AA40AK84_9PEZI</name>
<dbReference type="RefSeq" id="XP_060296199.1">
    <property type="nucleotide sequence ID" value="XM_060434218.1"/>
</dbReference>
<protein>
    <submittedName>
        <fullName evidence="1">Uncharacterized protein</fullName>
    </submittedName>
</protein>
<dbReference type="EMBL" id="JAUIRO010000004">
    <property type="protein sequence ID" value="KAK0717406.1"/>
    <property type="molecule type" value="Genomic_DNA"/>
</dbReference>
<gene>
    <name evidence="1" type="ORF">B0T26DRAFT_296310</name>
</gene>
<comment type="caution">
    <text evidence="1">The sequence shown here is derived from an EMBL/GenBank/DDBJ whole genome shotgun (WGS) entry which is preliminary data.</text>
</comment>
<dbReference type="AlphaFoldDB" id="A0AA40AK84"/>
<keyword evidence="2" id="KW-1185">Reference proteome</keyword>
<organism evidence="1 2">
    <name type="scientific">Lasiosphaeria miniovina</name>
    <dbReference type="NCBI Taxonomy" id="1954250"/>
    <lineage>
        <taxon>Eukaryota</taxon>
        <taxon>Fungi</taxon>
        <taxon>Dikarya</taxon>
        <taxon>Ascomycota</taxon>
        <taxon>Pezizomycotina</taxon>
        <taxon>Sordariomycetes</taxon>
        <taxon>Sordariomycetidae</taxon>
        <taxon>Sordariales</taxon>
        <taxon>Lasiosphaeriaceae</taxon>
        <taxon>Lasiosphaeria</taxon>
    </lineage>
</organism>
<dbReference type="GeneID" id="85317488"/>
<sequence>MQAISFAFKTASVCKEVFRTGSPDPNLNQLVLDASKVHENLKKSMVSVQPLNKDEKDFLDIAERSLQVILELKTEIDKLVARHQAKGSLGASVSTTLRALYQKPALGKLEKRM</sequence>
<reference evidence="1" key="1">
    <citation type="submission" date="2023-06" db="EMBL/GenBank/DDBJ databases">
        <title>Genome-scale phylogeny and comparative genomics of the fungal order Sordariales.</title>
        <authorList>
            <consortium name="Lawrence Berkeley National Laboratory"/>
            <person name="Hensen N."/>
            <person name="Bonometti L."/>
            <person name="Westerberg I."/>
            <person name="Brannstrom I.O."/>
            <person name="Guillou S."/>
            <person name="Cros-Aarteil S."/>
            <person name="Calhoun S."/>
            <person name="Haridas S."/>
            <person name="Kuo A."/>
            <person name="Mondo S."/>
            <person name="Pangilinan J."/>
            <person name="Riley R."/>
            <person name="LaButti K."/>
            <person name="Andreopoulos B."/>
            <person name="Lipzen A."/>
            <person name="Chen C."/>
            <person name="Yanf M."/>
            <person name="Daum C."/>
            <person name="Ng V."/>
            <person name="Clum A."/>
            <person name="Steindorff A."/>
            <person name="Ohm R."/>
            <person name="Martin F."/>
            <person name="Silar P."/>
            <person name="Natvig D."/>
            <person name="Lalanne C."/>
            <person name="Gautier V."/>
            <person name="Ament-velasquez S.L."/>
            <person name="Kruys A."/>
            <person name="Hutchinson M.I."/>
            <person name="Powell A.J."/>
            <person name="Barry K."/>
            <person name="Miller A.N."/>
            <person name="Grigoriev I.V."/>
            <person name="Debuchy R."/>
            <person name="Gladieux P."/>
            <person name="Thoren M.H."/>
            <person name="Johannesson H."/>
        </authorList>
    </citation>
    <scope>NUCLEOTIDE SEQUENCE</scope>
    <source>
        <strain evidence="1">SMH2392-1A</strain>
    </source>
</reference>
<accession>A0AA40AK84</accession>